<dbReference type="Proteomes" id="UP000013261">
    <property type="component" value="Unassembled WGS sequence"/>
</dbReference>
<keyword evidence="1" id="KW-0812">Transmembrane</keyword>
<proteinExistence type="predicted"/>
<keyword evidence="1" id="KW-0472">Membrane</keyword>
<keyword evidence="3" id="KW-1185">Reference proteome</keyword>
<organism evidence="2 3">
    <name type="scientific">Acinetobacter dispersus</name>
    <dbReference type="NCBI Taxonomy" id="70348"/>
    <lineage>
        <taxon>Bacteria</taxon>
        <taxon>Pseudomonadati</taxon>
        <taxon>Pseudomonadota</taxon>
        <taxon>Gammaproteobacteria</taxon>
        <taxon>Moraxellales</taxon>
        <taxon>Moraxellaceae</taxon>
        <taxon>Acinetobacter</taxon>
    </lineage>
</organism>
<dbReference type="AlphaFoldDB" id="N9MQA0"/>
<evidence type="ECO:0000313" key="2">
    <source>
        <dbReference type="EMBL" id="ENW92931.1"/>
    </source>
</evidence>
<sequence length="75" mass="8893">MNMPCSLFEIMMIYLCNFPLPCGYIFILYERFTYSHHQWNGRAFMPSIIKKSCINKTLYEEKMILLTLEIKSGGE</sequence>
<accession>N9MQA0</accession>
<protein>
    <submittedName>
        <fullName evidence="2">Uncharacterized protein</fullName>
    </submittedName>
</protein>
<keyword evidence="1" id="KW-1133">Transmembrane helix</keyword>
<evidence type="ECO:0000313" key="3">
    <source>
        <dbReference type="Proteomes" id="UP000013261"/>
    </source>
</evidence>
<feature type="transmembrane region" description="Helical" evidence="1">
    <location>
        <begin position="6"/>
        <end position="29"/>
    </location>
</feature>
<reference evidence="2 3" key="1">
    <citation type="submission" date="2013-02" db="EMBL/GenBank/DDBJ databases">
        <title>The Genome Sequence of Acinetobacter sp. ANC 4105.</title>
        <authorList>
            <consortium name="The Broad Institute Genome Sequencing Platform"/>
            <consortium name="The Broad Institute Genome Sequencing Center for Infectious Disease"/>
            <person name="Cerqueira G."/>
            <person name="Feldgarden M."/>
            <person name="Courvalin P."/>
            <person name="Perichon B."/>
            <person name="Grillot-Courvalin C."/>
            <person name="Clermont D."/>
            <person name="Rocha E."/>
            <person name="Yoon E.-J."/>
            <person name="Nemec A."/>
            <person name="Walker B."/>
            <person name="Young S.K."/>
            <person name="Zeng Q."/>
            <person name="Gargeya S."/>
            <person name="Fitzgerald M."/>
            <person name="Haas B."/>
            <person name="Abouelleil A."/>
            <person name="Alvarado L."/>
            <person name="Arachchi H.M."/>
            <person name="Berlin A.M."/>
            <person name="Chapman S.B."/>
            <person name="Dewar J."/>
            <person name="Goldberg J."/>
            <person name="Griggs A."/>
            <person name="Gujja S."/>
            <person name="Hansen M."/>
            <person name="Howarth C."/>
            <person name="Imamovic A."/>
            <person name="Larimer J."/>
            <person name="McCowan C."/>
            <person name="Murphy C."/>
            <person name="Neiman D."/>
            <person name="Pearson M."/>
            <person name="Priest M."/>
            <person name="Roberts A."/>
            <person name="Saif S."/>
            <person name="Shea T."/>
            <person name="Sisk P."/>
            <person name="Sykes S."/>
            <person name="Wortman J."/>
            <person name="Nusbaum C."/>
            <person name="Birren B."/>
        </authorList>
    </citation>
    <scope>NUCLEOTIDE SEQUENCE [LARGE SCALE GENOMIC DNA]</scope>
    <source>
        <strain evidence="2 3">ANC 4105</strain>
    </source>
</reference>
<dbReference type="EMBL" id="APRL01000013">
    <property type="protein sequence ID" value="ENW92931.1"/>
    <property type="molecule type" value="Genomic_DNA"/>
</dbReference>
<evidence type="ECO:0000256" key="1">
    <source>
        <dbReference type="SAM" id="Phobius"/>
    </source>
</evidence>
<dbReference type="HOGENOM" id="CLU_2730792_0_0_6"/>
<comment type="caution">
    <text evidence="2">The sequence shown here is derived from an EMBL/GenBank/DDBJ whole genome shotgun (WGS) entry which is preliminary data.</text>
</comment>
<gene>
    <name evidence="2" type="ORF">F904_02874</name>
</gene>
<name>N9MQA0_9GAMM</name>